<dbReference type="SUPFAM" id="SSF52540">
    <property type="entry name" value="P-loop containing nucleoside triphosphate hydrolases"/>
    <property type="match status" value="1"/>
</dbReference>
<dbReference type="RefSeq" id="WP_173041140.1">
    <property type="nucleotide sequence ID" value="NZ_AP022870.1"/>
</dbReference>
<keyword evidence="8" id="KW-1185">Reference proteome</keyword>
<dbReference type="GO" id="GO:0005524">
    <property type="term" value="F:ATP binding"/>
    <property type="evidence" value="ECO:0007669"/>
    <property type="project" value="UniProtKB-KW"/>
</dbReference>
<dbReference type="GO" id="GO:0019136">
    <property type="term" value="F:deoxynucleoside kinase activity"/>
    <property type="evidence" value="ECO:0007669"/>
    <property type="project" value="InterPro"/>
</dbReference>
<name>A0A6F8Y510_9ACTN</name>
<protein>
    <recommendedName>
        <fullName evidence="1">Thymidylate kinase</fullName>
    </recommendedName>
</protein>
<dbReference type="Proteomes" id="UP000502508">
    <property type="component" value="Chromosome"/>
</dbReference>
<evidence type="ECO:0000313" key="7">
    <source>
        <dbReference type="EMBL" id="BCB81214.1"/>
    </source>
</evidence>
<dbReference type="GO" id="GO:0006235">
    <property type="term" value="P:dTTP biosynthetic process"/>
    <property type="evidence" value="ECO:0007669"/>
    <property type="project" value="TreeGrafter"/>
</dbReference>
<evidence type="ECO:0000256" key="3">
    <source>
        <dbReference type="ARBA" id="ARBA00022840"/>
    </source>
</evidence>
<reference evidence="7 8" key="1">
    <citation type="submission" date="2020-03" db="EMBL/GenBank/DDBJ databases">
        <title>Whole genome shotgun sequence of Phytohabitans flavus NBRC 107702.</title>
        <authorList>
            <person name="Komaki H."/>
            <person name="Tamura T."/>
        </authorList>
    </citation>
    <scope>NUCLEOTIDE SEQUENCE [LARGE SCALE GENOMIC DNA]</scope>
    <source>
        <strain evidence="7 8">NBRC 107702</strain>
    </source>
</reference>
<dbReference type="InterPro" id="IPR031314">
    <property type="entry name" value="DNK_dom"/>
</dbReference>
<sequence>MSYVDSMVSEGLRLVPHPRNGAANPVGAGRSPFFVAVEGPTGVGKTTLVSRLSELVSAKPFFDPFEANPFLPRLYAAATSEEASRHGLLTELTFVALRVVQLREIRSHLAAGGSILADWSMVKTTAFAAATLEPADQERVARTCALWASDLPTPDLLIHLRADPVTLASRVAGRGRQMERDLTEEYFAALSAAFDAVLPGCGTPVLAVDAAGLDVFDDAVVAQLADHVFEALDSRGERLWSAQNQ</sequence>
<dbReference type="PANTHER" id="PTHR10344">
    <property type="entry name" value="THYMIDYLATE KINASE"/>
    <property type="match status" value="1"/>
</dbReference>
<feature type="active site" description="Proton acceptor" evidence="4">
    <location>
        <position position="118"/>
    </location>
</feature>
<dbReference type="EMBL" id="AP022870">
    <property type="protein sequence ID" value="BCB81214.1"/>
    <property type="molecule type" value="Genomic_DNA"/>
</dbReference>
<evidence type="ECO:0000256" key="5">
    <source>
        <dbReference type="PIRSR" id="PIRSR000705-3"/>
    </source>
</evidence>
<reference evidence="7 8" key="2">
    <citation type="submission" date="2020-03" db="EMBL/GenBank/DDBJ databases">
        <authorList>
            <person name="Ichikawa N."/>
            <person name="Kimura A."/>
            <person name="Kitahashi Y."/>
            <person name="Uohara A."/>
        </authorList>
    </citation>
    <scope>NUCLEOTIDE SEQUENCE [LARGE SCALE GENOMIC DNA]</scope>
    <source>
        <strain evidence="7 8">NBRC 107702</strain>
    </source>
</reference>
<dbReference type="Pfam" id="PF01712">
    <property type="entry name" value="dNK"/>
    <property type="match status" value="1"/>
</dbReference>
<dbReference type="InterPro" id="IPR002624">
    <property type="entry name" value="DCK/DGK"/>
</dbReference>
<dbReference type="InterPro" id="IPR027417">
    <property type="entry name" value="P-loop_NTPase"/>
</dbReference>
<organism evidence="7 8">
    <name type="scientific">Phytohabitans flavus</name>
    <dbReference type="NCBI Taxonomy" id="1076124"/>
    <lineage>
        <taxon>Bacteria</taxon>
        <taxon>Bacillati</taxon>
        <taxon>Actinomycetota</taxon>
        <taxon>Actinomycetes</taxon>
        <taxon>Micromonosporales</taxon>
        <taxon>Micromonosporaceae</taxon>
    </lineage>
</organism>
<dbReference type="GO" id="GO:0005737">
    <property type="term" value="C:cytoplasm"/>
    <property type="evidence" value="ECO:0007669"/>
    <property type="project" value="TreeGrafter"/>
</dbReference>
<feature type="binding site" evidence="5">
    <location>
        <begin position="39"/>
        <end position="47"/>
    </location>
    <ligand>
        <name>ATP</name>
        <dbReference type="ChEBI" id="CHEBI:30616"/>
    </ligand>
</feature>
<accession>A0A6F8Y510</accession>
<evidence type="ECO:0000313" key="8">
    <source>
        <dbReference type="Proteomes" id="UP000502508"/>
    </source>
</evidence>
<feature type="domain" description="Deoxynucleoside kinase" evidence="6">
    <location>
        <begin position="36"/>
        <end position="228"/>
    </location>
</feature>
<proteinExistence type="predicted"/>
<dbReference type="GO" id="GO:0006233">
    <property type="term" value="P:dTDP biosynthetic process"/>
    <property type="evidence" value="ECO:0007669"/>
    <property type="project" value="TreeGrafter"/>
</dbReference>
<dbReference type="GO" id="GO:0006227">
    <property type="term" value="P:dUDP biosynthetic process"/>
    <property type="evidence" value="ECO:0007669"/>
    <property type="project" value="TreeGrafter"/>
</dbReference>
<keyword evidence="7" id="KW-0808">Transferase</keyword>
<dbReference type="KEGG" id="pfla:Pflav_076240"/>
<dbReference type="GO" id="GO:0004798">
    <property type="term" value="F:dTMP kinase activity"/>
    <property type="evidence" value="ECO:0007669"/>
    <property type="project" value="TreeGrafter"/>
</dbReference>
<keyword evidence="7" id="KW-0418">Kinase</keyword>
<gene>
    <name evidence="7" type="ORF">Pflav_076240</name>
</gene>
<evidence type="ECO:0000259" key="6">
    <source>
        <dbReference type="Pfam" id="PF01712"/>
    </source>
</evidence>
<dbReference type="PIRSF" id="PIRSF000705">
    <property type="entry name" value="DNK"/>
    <property type="match status" value="1"/>
</dbReference>
<dbReference type="Gene3D" id="3.40.50.300">
    <property type="entry name" value="P-loop containing nucleotide triphosphate hydrolases"/>
    <property type="match status" value="1"/>
</dbReference>
<evidence type="ECO:0000256" key="1">
    <source>
        <dbReference type="ARBA" id="ARBA00017144"/>
    </source>
</evidence>
<evidence type="ECO:0000256" key="4">
    <source>
        <dbReference type="PIRSR" id="PIRSR000705-1"/>
    </source>
</evidence>
<dbReference type="AlphaFoldDB" id="A0A6F8Y510"/>
<feature type="binding site" evidence="5">
    <location>
        <begin position="170"/>
        <end position="174"/>
    </location>
    <ligand>
        <name>ATP</name>
        <dbReference type="ChEBI" id="CHEBI:30616"/>
    </ligand>
</feature>
<keyword evidence="2 5" id="KW-0547">Nucleotide-binding</keyword>
<evidence type="ECO:0000256" key="2">
    <source>
        <dbReference type="ARBA" id="ARBA00022741"/>
    </source>
</evidence>
<dbReference type="PANTHER" id="PTHR10344:SF4">
    <property type="entry name" value="UMP-CMP KINASE 2, MITOCHONDRIAL"/>
    <property type="match status" value="1"/>
</dbReference>
<keyword evidence="3 5" id="KW-0067">ATP-binding</keyword>